<reference evidence="1 2" key="1">
    <citation type="submission" date="2018-08" db="EMBL/GenBank/DDBJ databases">
        <title>A genome reference for cultivated species of the human gut microbiota.</title>
        <authorList>
            <person name="Zou Y."/>
            <person name="Xue W."/>
            <person name="Luo G."/>
        </authorList>
    </citation>
    <scope>NUCLEOTIDE SEQUENCE [LARGE SCALE GENOMIC DNA]</scope>
    <source>
        <strain evidence="1 2">AM30-5LB</strain>
    </source>
</reference>
<sequence length="115" mass="12362">MRHGFWSAYSGELVLTDRALVYVDYGVLGNYMGYTRIDLDEISQVMIGKARNGSAQLEIYHAEGEEDFAFKSGGKLKLGSWARAIEGARSQAFGGASGGIARKAADALGALLRRG</sequence>
<gene>
    <name evidence="1" type="ORF">DW787_05375</name>
</gene>
<evidence type="ECO:0000313" key="1">
    <source>
        <dbReference type="EMBL" id="RHD55621.1"/>
    </source>
</evidence>
<name>A0A414FW69_9ACTN</name>
<accession>A0A414FW69</accession>
<comment type="caution">
    <text evidence="1">The sequence shown here is derived from an EMBL/GenBank/DDBJ whole genome shotgun (WGS) entry which is preliminary data.</text>
</comment>
<evidence type="ECO:0000313" key="2">
    <source>
        <dbReference type="Proteomes" id="UP000286050"/>
    </source>
</evidence>
<evidence type="ECO:0008006" key="3">
    <source>
        <dbReference type="Google" id="ProtNLM"/>
    </source>
</evidence>
<proteinExistence type="predicted"/>
<organism evidence="1 2">
    <name type="scientific">Collinsella intestinalis</name>
    <dbReference type="NCBI Taxonomy" id="147207"/>
    <lineage>
        <taxon>Bacteria</taxon>
        <taxon>Bacillati</taxon>
        <taxon>Actinomycetota</taxon>
        <taxon>Coriobacteriia</taxon>
        <taxon>Coriobacteriales</taxon>
        <taxon>Coriobacteriaceae</taxon>
        <taxon>Collinsella</taxon>
    </lineage>
</organism>
<dbReference type="EMBL" id="QSJI01000004">
    <property type="protein sequence ID" value="RHD55621.1"/>
    <property type="molecule type" value="Genomic_DNA"/>
</dbReference>
<protein>
    <recommendedName>
        <fullName evidence="3">PH domain-containing protein</fullName>
    </recommendedName>
</protein>
<dbReference type="AlphaFoldDB" id="A0A414FW69"/>
<dbReference type="Proteomes" id="UP000286050">
    <property type="component" value="Unassembled WGS sequence"/>
</dbReference>